<keyword evidence="3" id="KW-1185">Reference proteome</keyword>
<dbReference type="RefSeq" id="WP_149522843.1">
    <property type="nucleotide sequence ID" value="NZ_VTOU01000003.1"/>
</dbReference>
<dbReference type="PANTHER" id="PTHR43317:SF3">
    <property type="entry name" value="BLR2883 PROTEIN"/>
    <property type="match status" value="1"/>
</dbReference>
<keyword evidence="1" id="KW-0620">Polyamine biosynthesis</keyword>
<organism evidence="2 3">
    <name type="scientific">Sphingomonas montanisoli</name>
    <dbReference type="NCBI Taxonomy" id="2606412"/>
    <lineage>
        <taxon>Bacteria</taxon>
        <taxon>Pseudomonadati</taxon>
        <taxon>Pseudomonadota</taxon>
        <taxon>Alphaproteobacteria</taxon>
        <taxon>Sphingomonadales</taxon>
        <taxon>Sphingomonadaceae</taxon>
        <taxon>Sphingomonas</taxon>
    </lineage>
</organism>
<dbReference type="InterPro" id="IPR029063">
    <property type="entry name" value="SAM-dependent_MTases_sf"/>
</dbReference>
<dbReference type="GO" id="GO:0006596">
    <property type="term" value="P:polyamine biosynthetic process"/>
    <property type="evidence" value="ECO:0007669"/>
    <property type="project" value="UniProtKB-KW"/>
</dbReference>
<dbReference type="EMBL" id="VTOU01000003">
    <property type="protein sequence ID" value="TZG26037.1"/>
    <property type="molecule type" value="Genomic_DNA"/>
</dbReference>
<dbReference type="SUPFAM" id="SSF53335">
    <property type="entry name" value="S-adenosyl-L-methionine-dependent methyltransferases"/>
    <property type="match status" value="1"/>
</dbReference>
<gene>
    <name evidence="2" type="ORF">FYJ91_13810</name>
</gene>
<dbReference type="AlphaFoldDB" id="A0A5D9C3Z8"/>
<comment type="caution">
    <text evidence="2">The sequence shown here is derived from an EMBL/GenBank/DDBJ whole genome shotgun (WGS) entry which is preliminary data.</text>
</comment>
<dbReference type="PANTHER" id="PTHR43317">
    <property type="entry name" value="THERMOSPERMINE SYNTHASE ACAULIS5"/>
    <property type="match status" value="1"/>
</dbReference>
<protein>
    <submittedName>
        <fullName evidence="2">Spermidine synthase</fullName>
    </submittedName>
</protein>
<name>A0A5D9C3Z8_9SPHN</name>
<evidence type="ECO:0000256" key="1">
    <source>
        <dbReference type="ARBA" id="ARBA00023115"/>
    </source>
</evidence>
<dbReference type="Proteomes" id="UP000322077">
    <property type="component" value="Unassembled WGS sequence"/>
</dbReference>
<evidence type="ECO:0000313" key="2">
    <source>
        <dbReference type="EMBL" id="TZG26037.1"/>
    </source>
</evidence>
<dbReference type="Gene3D" id="3.40.50.150">
    <property type="entry name" value="Vaccinia Virus protein VP39"/>
    <property type="match status" value="1"/>
</dbReference>
<evidence type="ECO:0000313" key="3">
    <source>
        <dbReference type="Proteomes" id="UP000322077"/>
    </source>
</evidence>
<reference evidence="2 3" key="1">
    <citation type="submission" date="2019-08" db="EMBL/GenBank/DDBJ databases">
        <authorList>
            <person name="Wang G."/>
            <person name="Xu Z."/>
        </authorList>
    </citation>
    <scope>NUCLEOTIDE SEQUENCE [LARGE SCALE GENOMIC DNA]</scope>
    <source>
        <strain evidence="2 3">ZX</strain>
    </source>
</reference>
<sequence length="234" mass="25319">MSTNYVEADAERERPHLVDVAPIPGGGELKLMRRGEDYAILFCGDELMGSQVRHSEEALASIACARLGPGPKRVLVGGLGMGFTLGAALKALPDDAEVVVAELVPKVVEWAGGTLSHLFGDYLVDPRTTLELADVHDVIVREVGGFDAILLDVDNGPDGMIYLANERLYCNWGLRAARAALRPGGILAVWSGYSDPDFTDRLEKAGFETQAINIQAYSDEEDEGYTIWMASPRP</sequence>
<proteinExistence type="predicted"/>
<accession>A0A5D9C3Z8</accession>